<name>A0ABS5VRX0_9BACT</name>
<sequence length="208" mass="24552">MKRILIELQYLPPVSYFSLIQNFTEVHVEKFEHYEKQTYRNRCYINTAQGKEILIVPLTSKHGKTIVKDVKIDHSQKWLNNHWRTIQSAYGNAPFFEYYASDLSQILFKKHVFLYDLNMDLLTMCLKWMRCNIDIMETSFYEKSPSLEIKDYRSVLNPKKEGDCNRFFKSVQYRQVFGSMFVPNMSIIDLIFCEGPGSLSIVRASAIN</sequence>
<comment type="caution">
    <text evidence="1">The sequence shown here is derived from an EMBL/GenBank/DDBJ whole genome shotgun (WGS) entry which is preliminary data.</text>
</comment>
<evidence type="ECO:0000313" key="2">
    <source>
        <dbReference type="Proteomes" id="UP000772618"/>
    </source>
</evidence>
<dbReference type="Pfam" id="PF08889">
    <property type="entry name" value="WbqC"/>
    <property type="match status" value="2"/>
</dbReference>
<dbReference type="RefSeq" id="WP_254153543.1">
    <property type="nucleotide sequence ID" value="NZ_JAHESD010000017.1"/>
</dbReference>
<gene>
    <name evidence="1" type="ORF">KK060_09840</name>
</gene>
<organism evidence="1 2">
    <name type="scientific">Chryseosolibacter indicus</name>
    <dbReference type="NCBI Taxonomy" id="2782351"/>
    <lineage>
        <taxon>Bacteria</taxon>
        <taxon>Pseudomonadati</taxon>
        <taxon>Bacteroidota</taxon>
        <taxon>Cytophagia</taxon>
        <taxon>Cytophagales</taxon>
        <taxon>Chryseotaleaceae</taxon>
        <taxon>Chryseosolibacter</taxon>
    </lineage>
</organism>
<protein>
    <submittedName>
        <fullName evidence="1">WbqC family protein</fullName>
    </submittedName>
</protein>
<accession>A0ABS5VRX0</accession>
<keyword evidence="2" id="KW-1185">Reference proteome</keyword>
<dbReference type="Proteomes" id="UP000772618">
    <property type="component" value="Unassembled WGS sequence"/>
</dbReference>
<reference evidence="1 2" key="1">
    <citation type="submission" date="2021-05" db="EMBL/GenBank/DDBJ databases">
        <title>A Polyphasic approach of four new species of the genus Ohtaekwangia: Ohtaekwangia histidinii sp. nov., Ohtaekwangia cretensis sp. nov., Ohtaekwangia indiensis sp. nov., Ohtaekwangia reichenbachii sp. nov. from diverse environment.</title>
        <authorList>
            <person name="Octaviana S."/>
        </authorList>
    </citation>
    <scope>NUCLEOTIDE SEQUENCE [LARGE SCALE GENOMIC DNA]</scope>
    <source>
        <strain evidence="1 2">PWU20</strain>
    </source>
</reference>
<evidence type="ECO:0000313" key="1">
    <source>
        <dbReference type="EMBL" id="MBT1703580.1"/>
    </source>
</evidence>
<dbReference type="EMBL" id="JAHESD010000017">
    <property type="protein sequence ID" value="MBT1703580.1"/>
    <property type="molecule type" value="Genomic_DNA"/>
</dbReference>
<dbReference type="InterPro" id="IPR014985">
    <property type="entry name" value="WbqC"/>
</dbReference>
<proteinExistence type="predicted"/>